<dbReference type="InterPro" id="IPR006615">
    <property type="entry name" value="Pept_C19_DUSP"/>
</dbReference>
<dbReference type="PROSITE" id="PS50235">
    <property type="entry name" value="USP_3"/>
    <property type="match status" value="1"/>
</dbReference>
<dbReference type="InterPro" id="IPR018200">
    <property type="entry name" value="USP_CS"/>
</dbReference>
<dbReference type="Gene3D" id="3.90.70.10">
    <property type="entry name" value="Cysteine proteinases"/>
    <property type="match status" value="2"/>
</dbReference>
<dbReference type="GO" id="GO:0004843">
    <property type="term" value="F:cysteine-type deubiquitinase activity"/>
    <property type="evidence" value="ECO:0007669"/>
    <property type="project" value="InterPro"/>
</dbReference>
<dbReference type="EMBL" id="CP009401">
    <property type="protein sequence ID" value="AIO01191.1"/>
    <property type="molecule type" value="Genomic_DNA"/>
</dbReference>
<organism evidence="4 5">
    <name type="scientific">Leishmania panamensis</name>
    <dbReference type="NCBI Taxonomy" id="5679"/>
    <lineage>
        <taxon>Eukaryota</taxon>
        <taxon>Discoba</taxon>
        <taxon>Euglenozoa</taxon>
        <taxon>Kinetoplastea</taxon>
        <taxon>Metakinetoplastina</taxon>
        <taxon>Trypanosomatida</taxon>
        <taxon>Trypanosomatidae</taxon>
        <taxon>Leishmaniinae</taxon>
        <taxon>Leishmania</taxon>
        <taxon>Leishmania guyanensis species complex</taxon>
    </lineage>
</organism>
<feature type="domain" description="DUSP" evidence="3">
    <location>
        <begin position="340"/>
        <end position="464"/>
    </location>
</feature>
<dbReference type="VEuPathDB" id="TriTrypDB:LPAL13_320037000"/>
<feature type="domain" description="USP" evidence="2">
    <location>
        <begin position="645"/>
        <end position="1354"/>
    </location>
</feature>
<protein>
    <submittedName>
        <fullName evidence="4">Ubiquitin hydrolase, putative</fullName>
    </submittedName>
</protein>
<feature type="compositionally biased region" description="Polar residues" evidence="1">
    <location>
        <begin position="63"/>
        <end position="85"/>
    </location>
</feature>
<evidence type="ECO:0000256" key="1">
    <source>
        <dbReference type="SAM" id="MobiDB-lite"/>
    </source>
</evidence>
<dbReference type="eggNOG" id="KOG1870">
    <property type="taxonomic scope" value="Eukaryota"/>
</dbReference>
<accession>A0A088RZ52</accession>
<dbReference type="SMART" id="SM00695">
    <property type="entry name" value="DUSP"/>
    <property type="match status" value="1"/>
</dbReference>
<dbReference type="Proteomes" id="UP000063063">
    <property type="component" value="Chromosome 32"/>
</dbReference>
<feature type="region of interest" description="Disordered" evidence="1">
    <location>
        <begin position="34"/>
        <end position="86"/>
    </location>
</feature>
<dbReference type="SUPFAM" id="SSF54001">
    <property type="entry name" value="Cysteine proteinases"/>
    <property type="match status" value="1"/>
</dbReference>
<feature type="compositionally biased region" description="Polar residues" evidence="1">
    <location>
        <begin position="42"/>
        <end position="54"/>
    </location>
</feature>
<dbReference type="InterPro" id="IPR028889">
    <property type="entry name" value="USP"/>
</dbReference>
<dbReference type="PROSITE" id="PS51283">
    <property type="entry name" value="DUSP"/>
    <property type="match status" value="1"/>
</dbReference>
<reference evidence="4 5" key="1">
    <citation type="journal article" date="2015" name="Sci. Rep.">
        <title>The genome of Leishmania panamensis: insights into genomics of the L. (Viannia) subgenus.</title>
        <authorList>
            <person name="Llanes A."/>
            <person name="Restrepo C.M."/>
            <person name="Vecchio G.D."/>
            <person name="Anguizola F.J."/>
            <person name="Lleonart R."/>
        </authorList>
    </citation>
    <scope>NUCLEOTIDE SEQUENCE [LARGE SCALE GENOMIC DNA]</scope>
    <source>
        <strain evidence="4 5">MHOM/PA/94/PSC-1</strain>
    </source>
</reference>
<keyword evidence="5" id="KW-1185">Reference proteome</keyword>
<dbReference type="GeneID" id="22578047"/>
<dbReference type="FunFam" id="3.90.70.10:FF:000228">
    <property type="entry name" value="Putative ubiquitin carboxy-terminal hydrolase"/>
    <property type="match status" value="1"/>
</dbReference>
<dbReference type="RefSeq" id="XP_010701991.1">
    <property type="nucleotide sequence ID" value="XM_010703689.1"/>
</dbReference>
<dbReference type="Pfam" id="PF00443">
    <property type="entry name" value="UCH"/>
    <property type="match status" value="1"/>
</dbReference>
<dbReference type="InterPro" id="IPR038765">
    <property type="entry name" value="Papain-like_cys_pep_sf"/>
</dbReference>
<dbReference type="InterPro" id="IPR001394">
    <property type="entry name" value="Peptidase_C19_UCH"/>
</dbReference>
<dbReference type="GO" id="GO:0016579">
    <property type="term" value="P:protein deubiquitination"/>
    <property type="evidence" value="ECO:0007669"/>
    <property type="project" value="InterPro"/>
</dbReference>
<dbReference type="InterPro" id="IPR050185">
    <property type="entry name" value="Ub_carboxyl-term_hydrolase"/>
</dbReference>
<dbReference type="PROSITE" id="PS00973">
    <property type="entry name" value="USP_2"/>
    <property type="match status" value="1"/>
</dbReference>
<dbReference type="PANTHER" id="PTHR21646:SF23">
    <property type="entry name" value="UBIQUITIN CARBOXYL-TERMINAL HYDROLASE USP2"/>
    <property type="match status" value="1"/>
</dbReference>
<dbReference type="PROSITE" id="PS00972">
    <property type="entry name" value="USP_1"/>
    <property type="match status" value="1"/>
</dbReference>
<proteinExistence type="predicted"/>
<keyword evidence="4" id="KW-0378">Hydrolase</keyword>
<evidence type="ECO:0000259" key="2">
    <source>
        <dbReference type="PROSITE" id="PS50235"/>
    </source>
</evidence>
<evidence type="ECO:0000313" key="5">
    <source>
        <dbReference type="Proteomes" id="UP000063063"/>
    </source>
</evidence>
<evidence type="ECO:0000313" key="4">
    <source>
        <dbReference type="EMBL" id="AIO01191.1"/>
    </source>
</evidence>
<sequence>MSSTRAPKYTITRAYLKDDDCNTMSSGDAIEEMDLKGRNHSIEGSSFTATSRDSFASAEEDSSTSQGNEETGTTTVKPRTITWNGTTTGAHDYTAAAAAATDEEENAALVGQPPPPLDRLQAYIQTLVSNILKGLRGFDGSVTWLRRSHSGIAAQLDGIKPGAVPDATEEFSVAWFGIASAVLHDLIQESAADIFALATPPQPSSENGESTGGLYATPRELSFAFVSGLHSIVLEVMNDGGCHGMSGSHHFSRYSMRSFAYVKEISEMSRRLMEEHLTQGAHVPHALRDKYSDDTIPIDCKEDLCAILGSIADAWVCSFFPVYQQRSRNLTEVTPFLWGEEEDTSGLNLELFFYCLYFACQQQSLMQNKEALPRGVVVPTAWMEQLLRWSTQAKEQRRLALPGPLPPFPGPIDTFALMTVSPHDPRRHWLSLDSEQYQVIPATLYNSFFDFFGTGPKYVMYGTFSLRERCLAMWKPLPLTVFTTFEWSERNESDGTLDKFSVEVPVEEALLHSDMREVCHLAWGVMSEEEGVMSDKVARVWFAAINGTDTVRIRCRGLYMLSLKPGPFAIAEKGDGMDMTVQEVVQQLRRCIEQDMPESVEECRGQMSGKVLLSLVLTLNNTNGDDRGNEITGGMEVAAHQCGVCGLTNVGNTCYMNSALQCLSNLTSFRTKLLTLPISHFSQAVIAPPLIRLLTAMWSGQHSFAETRELKEQIGMRVKRFSGYQQQDANEFIEVLLDHLSEEINLLSERCYRQREDSDKMIATQELSTIFWDNFLENNKSFIPPLFFHQSKTVFTCLTCGECSTVFDNNVTLSVSIKDPPQRRAMCVDVMVELSKADSATESASRSGFMAPLFRPVKGDTNRVHSLATLKVHVLVYPDNTVREQEVEEALRQQLLSNVSSSREVLLFFQDVSAEEMTVEEEAERARSVAARVQVDVRVMDIPDHGRVFAWACCHLKSAGLNMESTPPPATVDVAEVPAARVWYFVRDTSLPSTTFMMGTLVWIDEFPASYGAEHQQPAAAEGAGAADAEELVFIREPRERMLAYTEHIRPRSVEVATALLQRVPETETNEEALLIATEALSGGVGYVVSPSYTHKAKEKLTAENSAEAALVSIGQDIWVEQCVLRKAATATVAGPISKGGDTTADATGCEGCEEASASTTVTTTIVVCIQYDSSKYHLISDGGRSDAFGLRDADSNLAPEVRCSLQECLSHSMQPDLLRGEDAWFCSQCREFRETKVHRTLFRLPPCLIVSFKRFKMLTYSADKKNTTVQFPSELDFAPYLDPEAVGLQAEGTRYRLRGVVYHTGSLSFGHYTATAFNDSVQKWVYYNDTHATIDNCDAPAPNGAYILCFERVESTASPA</sequence>
<dbReference type="VEuPathDB" id="TriTrypDB:LPMP_323060"/>
<dbReference type="OrthoDB" id="265776at2759"/>
<gene>
    <name evidence="4" type="ORF">LPMP_323060</name>
</gene>
<evidence type="ECO:0000259" key="3">
    <source>
        <dbReference type="PROSITE" id="PS51283"/>
    </source>
</evidence>
<dbReference type="PANTHER" id="PTHR21646">
    <property type="entry name" value="UBIQUITIN CARBOXYL-TERMINAL HYDROLASE"/>
    <property type="match status" value="1"/>
</dbReference>
<name>A0A088RZ52_LEIPA</name>
<dbReference type="CDD" id="cd02257">
    <property type="entry name" value="Peptidase_C19"/>
    <property type="match status" value="1"/>
</dbReference>
<dbReference type="KEGG" id="lpan:LPMP_323060"/>